<evidence type="ECO:0000313" key="4">
    <source>
        <dbReference type="Proteomes" id="UP000240883"/>
    </source>
</evidence>
<dbReference type="STRING" id="1448308.A0A2T2PBR9"/>
<accession>A0A2T2PBR9</accession>
<proteinExistence type="predicted"/>
<evidence type="ECO:0000259" key="2">
    <source>
        <dbReference type="Pfam" id="PF06985"/>
    </source>
</evidence>
<dbReference type="PANTHER" id="PTHR24148:SF78">
    <property type="entry name" value="HETEROKARYON INCOMPATIBILITY DOMAIN-CONTAINING PROTEIN"/>
    <property type="match status" value="1"/>
</dbReference>
<feature type="compositionally biased region" description="Low complexity" evidence="1">
    <location>
        <begin position="503"/>
        <end position="513"/>
    </location>
</feature>
<dbReference type="Proteomes" id="UP000240883">
    <property type="component" value="Unassembled WGS sequence"/>
</dbReference>
<feature type="region of interest" description="Disordered" evidence="1">
    <location>
        <begin position="502"/>
        <end position="523"/>
    </location>
</feature>
<feature type="domain" description="Heterokaryon incompatibility" evidence="2">
    <location>
        <begin position="53"/>
        <end position="192"/>
    </location>
</feature>
<dbReference type="EMBL" id="KZ678128">
    <property type="protein sequence ID" value="PSN75113.1"/>
    <property type="molecule type" value="Genomic_DNA"/>
</dbReference>
<sequence>MHSNSTPVYEYRPLLEGADSVRLLRLLRSSKGDPIRCELIDYTLPAAQNSAPYDALSYVWGSTATKKQITIVESSGKEYSLDVTINLFSALQHLCDPLFERILWIDAICINQNDLDERERQVQLMTRIYWCANRVIVWLGDEDEHTEEIFKAIETSIYSTERRIRQMHASAGRLEVKIAASILRRPWFKRTWEVAAAKSIHLKCGVYDLSGSAFLRLIQNTVYFDHFMRSHGHQESLRKEFDPSQCLIYLMNSEPPAILNRSTQLATLAMLSLGELIEMFYSHETTDQRDKVYSLLGMSYDGQDSPGLNIDYRRPWRDLFHNLAKHILGSSISVTVSKSRTAALIQTRGIIIGRIVMATDNINRAGTQQIFATRKQLREPLWDNNDTELSWTINKTTKRLQSGDIICLFEGASEPSIVRFCGDYFTIVAIAVNMSNSVEHEESHVKIKKPSWRMEYGDGRWFSVPKSAELISQRSFLLVWDWESETRYSELEPYVVMEPQLDSSSPESLSTENSKTHITNPILPHLVPNPRLQDRVSRQKISDYLNEKDIDLSALSGEGEAGCSSLELCRLSEAARIMDEAEDCPSLAKIIERFTEIASEETANTVHHRHLTKVKKALTFWSDYIAFKDRVWYTACWWSQTPDLTRLWSHYTLKFSNYDDSEKVLREEEPSVKKGFSAEWNPWRTDPECVERTLYFPDVFDLVEDFDSEAAIDLAKFYQSCINTEKPDLRLLQPLFEIVEPGDNVRKSYLTDIASSGVDLSNDQLRAVPHEYLYLFKKAED</sequence>
<dbReference type="PANTHER" id="PTHR24148">
    <property type="entry name" value="ANKYRIN REPEAT DOMAIN-CONTAINING PROTEIN 39 HOMOLOG-RELATED"/>
    <property type="match status" value="1"/>
</dbReference>
<organism evidence="3 4">
    <name type="scientific">Corynespora cassiicola Philippines</name>
    <dbReference type="NCBI Taxonomy" id="1448308"/>
    <lineage>
        <taxon>Eukaryota</taxon>
        <taxon>Fungi</taxon>
        <taxon>Dikarya</taxon>
        <taxon>Ascomycota</taxon>
        <taxon>Pezizomycotina</taxon>
        <taxon>Dothideomycetes</taxon>
        <taxon>Pleosporomycetidae</taxon>
        <taxon>Pleosporales</taxon>
        <taxon>Corynesporascaceae</taxon>
        <taxon>Corynespora</taxon>
    </lineage>
</organism>
<dbReference type="InterPro" id="IPR052895">
    <property type="entry name" value="HetReg/Transcr_Mod"/>
</dbReference>
<evidence type="ECO:0000313" key="3">
    <source>
        <dbReference type="EMBL" id="PSN75113.1"/>
    </source>
</evidence>
<dbReference type="InterPro" id="IPR010730">
    <property type="entry name" value="HET"/>
</dbReference>
<dbReference type="Pfam" id="PF06985">
    <property type="entry name" value="HET"/>
    <property type="match status" value="1"/>
</dbReference>
<dbReference type="AlphaFoldDB" id="A0A2T2PBR9"/>
<name>A0A2T2PBR9_CORCC</name>
<reference evidence="3 4" key="1">
    <citation type="journal article" date="2018" name="Front. Microbiol.">
        <title>Genome-Wide Analysis of Corynespora cassiicola Leaf Fall Disease Putative Effectors.</title>
        <authorList>
            <person name="Lopez D."/>
            <person name="Ribeiro S."/>
            <person name="Label P."/>
            <person name="Fumanal B."/>
            <person name="Venisse J.S."/>
            <person name="Kohler A."/>
            <person name="de Oliveira R.R."/>
            <person name="Labutti K."/>
            <person name="Lipzen A."/>
            <person name="Lail K."/>
            <person name="Bauer D."/>
            <person name="Ohm R.A."/>
            <person name="Barry K.W."/>
            <person name="Spatafora J."/>
            <person name="Grigoriev I.V."/>
            <person name="Martin F.M."/>
            <person name="Pujade-Renaud V."/>
        </authorList>
    </citation>
    <scope>NUCLEOTIDE SEQUENCE [LARGE SCALE GENOMIC DNA]</scope>
    <source>
        <strain evidence="3 4">Philippines</strain>
    </source>
</reference>
<protein>
    <submittedName>
        <fullName evidence="3">HET-domain-containing protein</fullName>
    </submittedName>
</protein>
<gene>
    <name evidence="3" type="ORF">BS50DRAFT_615849</name>
</gene>
<evidence type="ECO:0000256" key="1">
    <source>
        <dbReference type="SAM" id="MobiDB-lite"/>
    </source>
</evidence>
<keyword evidence="4" id="KW-1185">Reference proteome</keyword>
<dbReference type="OrthoDB" id="194358at2759"/>